<dbReference type="InterPro" id="IPR036691">
    <property type="entry name" value="Endo/exonu/phosph_ase_sf"/>
</dbReference>
<evidence type="ECO:0000256" key="15">
    <source>
        <dbReference type="ARBA" id="ARBA00022845"/>
    </source>
</evidence>
<keyword evidence="13" id="KW-0269">Exonuclease</keyword>
<dbReference type="PROSITE" id="PS51450">
    <property type="entry name" value="LRR"/>
    <property type="match status" value="2"/>
</dbReference>
<dbReference type="FunFam" id="3.80.10.10:FF:000008">
    <property type="entry name" value="CCR4-NOT transcription complex subunit 6 like"/>
    <property type="match status" value="1"/>
</dbReference>
<proteinExistence type="inferred from homology"/>
<evidence type="ECO:0000256" key="10">
    <source>
        <dbReference type="ARBA" id="ARBA00022723"/>
    </source>
</evidence>
<protein>
    <recommendedName>
        <fullName evidence="6">poly(A)-specific ribonuclease</fullName>
        <ecNumber evidence="6">3.1.13.4</ecNumber>
    </recommendedName>
</protein>
<comment type="subcellular location">
    <subcellularLocation>
        <location evidence="4">Cytoplasm</location>
    </subcellularLocation>
    <subcellularLocation>
        <location evidence="3">Nucleus</location>
    </subcellularLocation>
</comment>
<accession>A0AAV7PM01</accession>
<dbReference type="InterPro" id="IPR001611">
    <property type="entry name" value="Leu-rich_rpt"/>
</dbReference>
<evidence type="ECO:0000259" key="20">
    <source>
        <dbReference type="Pfam" id="PF03372"/>
    </source>
</evidence>
<keyword evidence="14" id="KW-0460">Magnesium</keyword>
<dbReference type="SUPFAM" id="SSF52058">
    <property type="entry name" value="L domain-like"/>
    <property type="match status" value="1"/>
</dbReference>
<gene>
    <name evidence="21" type="ORF">NDU88_005962</name>
</gene>
<dbReference type="InterPro" id="IPR050410">
    <property type="entry name" value="CCR4/nocturin_mRNA_transcr"/>
</dbReference>
<dbReference type="InterPro" id="IPR003591">
    <property type="entry name" value="Leu-rich_rpt_typical-subtyp"/>
</dbReference>
<evidence type="ECO:0000256" key="13">
    <source>
        <dbReference type="ARBA" id="ARBA00022839"/>
    </source>
</evidence>
<keyword evidence="10" id="KW-0479">Metal-binding</keyword>
<comment type="similarity">
    <text evidence="5">Belongs to the CCR4/nocturin family.</text>
</comment>
<keyword evidence="12" id="KW-0378">Hydrolase</keyword>
<dbReference type="GO" id="GO:0005634">
    <property type="term" value="C:nucleus"/>
    <property type="evidence" value="ECO:0007669"/>
    <property type="project" value="UniProtKB-SubCell"/>
</dbReference>
<dbReference type="InterPro" id="IPR005135">
    <property type="entry name" value="Endo/exonuclease/phosphatase"/>
</dbReference>
<dbReference type="PANTHER" id="PTHR12121">
    <property type="entry name" value="CARBON CATABOLITE REPRESSOR PROTEIN 4"/>
    <property type="match status" value="1"/>
</dbReference>
<dbReference type="SUPFAM" id="SSF56219">
    <property type="entry name" value="DNase I-like"/>
    <property type="match status" value="1"/>
</dbReference>
<evidence type="ECO:0000256" key="1">
    <source>
        <dbReference type="ARBA" id="ARBA00001663"/>
    </source>
</evidence>
<sequence>MGAERSAKLLLGSEVWLAPKRVLGRGAAWAVAWAARRASLQRLPGPCIAGPEPQKIYYREIREGMSKEKYEPPDPRRIYTIMSSEDAANGKKSHWAELEISGRVRSLSSSLWSLHHLTALHLSDNSLSHIPPDIAKLHNLVYLDLSSNKIRNLPAELGNVVSLRELLLNNNLLRALPFELGKLFQLQTLGLKGNPLTQDLLGLYQEPDGTRRLLNYLLDNLSGTAKRISTEQPPPRSWIMLQEPDRTRPTALFSVMCYNVLCDKYATRQLYGYCPSWALNWDYRKKSIMQEIMSCNADILSLQEVETDQYHSFFLLELKEHGYDGFFSPKSRARTMSEQEKKHVDGCAIFFKTEKFTLIQKHTVEFNQLAMANSEGSEAMLNRVMTKDNIGVAVLLEIRKEFLELSSGKPCNDLEKQLILVANAHMHWDPEYSDVKLVQTMMFLSEVKNIVDEASRRLKPGVSGEAGGTIPLVLCADLNSLPDSGVVEYLSTGGVETNHKDFKELRYNESLTNFNCNGKTVTSNGRITHGFNLKSAYENGLMPYTNYTFDFKGIIDYIFYSKPQLNVLGTLGPLDHHWLIENNVSGCPHPLIPSDHFSLFSQLELLLPYLPQVNGVHLSGRR</sequence>
<evidence type="ECO:0000313" key="22">
    <source>
        <dbReference type="Proteomes" id="UP001066276"/>
    </source>
</evidence>
<keyword evidence="7" id="KW-0963">Cytoplasm</keyword>
<dbReference type="AlphaFoldDB" id="A0AAV7PM01"/>
<dbReference type="PANTHER" id="PTHR12121:SF33">
    <property type="entry name" value="CCR4-NOT TRANSCRIPTION COMPLEX SUBUNIT 6"/>
    <property type="match status" value="1"/>
</dbReference>
<dbReference type="GO" id="GO:0004535">
    <property type="term" value="F:poly(A)-specific ribonuclease activity"/>
    <property type="evidence" value="ECO:0007669"/>
    <property type="project" value="UniProtKB-EC"/>
</dbReference>
<evidence type="ECO:0000256" key="12">
    <source>
        <dbReference type="ARBA" id="ARBA00022801"/>
    </source>
</evidence>
<organism evidence="21 22">
    <name type="scientific">Pleurodeles waltl</name>
    <name type="common">Iberian ribbed newt</name>
    <dbReference type="NCBI Taxonomy" id="8319"/>
    <lineage>
        <taxon>Eukaryota</taxon>
        <taxon>Metazoa</taxon>
        <taxon>Chordata</taxon>
        <taxon>Craniata</taxon>
        <taxon>Vertebrata</taxon>
        <taxon>Euteleostomi</taxon>
        <taxon>Amphibia</taxon>
        <taxon>Batrachia</taxon>
        <taxon>Caudata</taxon>
        <taxon>Salamandroidea</taxon>
        <taxon>Salamandridae</taxon>
        <taxon>Pleurodelinae</taxon>
        <taxon>Pleurodeles</taxon>
    </lineage>
</organism>
<dbReference type="GO" id="GO:0046872">
    <property type="term" value="F:metal ion binding"/>
    <property type="evidence" value="ECO:0007669"/>
    <property type="project" value="UniProtKB-KW"/>
</dbReference>
<dbReference type="GO" id="GO:0031047">
    <property type="term" value="P:regulatory ncRNA-mediated gene silencing"/>
    <property type="evidence" value="ECO:0007669"/>
    <property type="project" value="UniProtKB-KW"/>
</dbReference>
<dbReference type="Gene3D" id="3.60.10.10">
    <property type="entry name" value="Endonuclease/exonuclease/phosphatase"/>
    <property type="match status" value="1"/>
</dbReference>
<evidence type="ECO:0000256" key="11">
    <source>
        <dbReference type="ARBA" id="ARBA00022737"/>
    </source>
</evidence>
<dbReference type="Gene3D" id="3.80.10.10">
    <property type="entry name" value="Ribonuclease Inhibitor"/>
    <property type="match status" value="1"/>
</dbReference>
<evidence type="ECO:0000256" key="2">
    <source>
        <dbReference type="ARBA" id="ARBA00001946"/>
    </source>
</evidence>
<evidence type="ECO:0000256" key="19">
    <source>
        <dbReference type="ARBA" id="ARBA00023242"/>
    </source>
</evidence>
<dbReference type="InterPro" id="IPR032675">
    <property type="entry name" value="LRR_dom_sf"/>
</dbReference>
<keyword evidence="8" id="KW-0433">Leucine-rich repeat</keyword>
<evidence type="ECO:0000256" key="3">
    <source>
        <dbReference type="ARBA" id="ARBA00004123"/>
    </source>
</evidence>
<evidence type="ECO:0000256" key="7">
    <source>
        <dbReference type="ARBA" id="ARBA00022490"/>
    </source>
</evidence>
<keyword evidence="15" id="KW-0810">Translation regulation</keyword>
<keyword evidence="17" id="KW-0943">RNA-mediated gene silencing</keyword>
<evidence type="ECO:0000256" key="17">
    <source>
        <dbReference type="ARBA" id="ARBA00023158"/>
    </source>
</evidence>
<dbReference type="GO" id="GO:0006417">
    <property type="term" value="P:regulation of translation"/>
    <property type="evidence" value="ECO:0007669"/>
    <property type="project" value="UniProtKB-KW"/>
</dbReference>
<dbReference type="FunFam" id="3.60.10.10:FF:000002">
    <property type="entry name" value="CCR4-NOT transcription complex subunit 6 like"/>
    <property type="match status" value="1"/>
</dbReference>
<name>A0AAV7PM01_PLEWA</name>
<keyword evidence="11" id="KW-0677">Repeat</keyword>
<keyword evidence="19" id="KW-0539">Nucleus</keyword>
<comment type="cofactor">
    <cofactor evidence="2">
        <name>Mg(2+)</name>
        <dbReference type="ChEBI" id="CHEBI:18420"/>
    </cofactor>
</comment>
<comment type="catalytic activity">
    <reaction evidence="1">
        <text>Exonucleolytic cleavage of poly(A) to 5'-AMP.</text>
        <dbReference type="EC" id="3.1.13.4"/>
    </reaction>
</comment>
<keyword evidence="18" id="KW-0804">Transcription</keyword>
<dbReference type="Pfam" id="PF03372">
    <property type="entry name" value="Exo_endo_phos"/>
    <property type="match status" value="1"/>
</dbReference>
<evidence type="ECO:0000256" key="9">
    <source>
        <dbReference type="ARBA" id="ARBA00022722"/>
    </source>
</evidence>
<keyword evidence="22" id="KW-1185">Reference proteome</keyword>
<evidence type="ECO:0000256" key="18">
    <source>
        <dbReference type="ARBA" id="ARBA00023163"/>
    </source>
</evidence>
<evidence type="ECO:0000256" key="8">
    <source>
        <dbReference type="ARBA" id="ARBA00022614"/>
    </source>
</evidence>
<reference evidence="21" key="1">
    <citation type="journal article" date="2022" name="bioRxiv">
        <title>Sequencing and chromosome-scale assembly of the giantPleurodeles waltlgenome.</title>
        <authorList>
            <person name="Brown T."/>
            <person name="Elewa A."/>
            <person name="Iarovenko S."/>
            <person name="Subramanian E."/>
            <person name="Araus A.J."/>
            <person name="Petzold A."/>
            <person name="Susuki M."/>
            <person name="Suzuki K.-i.T."/>
            <person name="Hayashi T."/>
            <person name="Toyoda A."/>
            <person name="Oliveira C."/>
            <person name="Osipova E."/>
            <person name="Leigh N.D."/>
            <person name="Simon A."/>
            <person name="Yun M.H."/>
        </authorList>
    </citation>
    <scope>NUCLEOTIDE SEQUENCE</scope>
    <source>
        <strain evidence="21">20211129_DDA</strain>
        <tissue evidence="21">Liver</tissue>
    </source>
</reference>
<comment type="caution">
    <text evidence="21">The sequence shown here is derived from an EMBL/GenBank/DDBJ whole genome shotgun (WGS) entry which is preliminary data.</text>
</comment>
<feature type="domain" description="Endonuclease/exonuclease/phosphatase" evidence="20">
    <location>
        <begin position="257"/>
        <end position="596"/>
    </location>
</feature>
<dbReference type="EMBL" id="JANPWB010000011">
    <property type="protein sequence ID" value="KAJ1127563.1"/>
    <property type="molecule type" value="Genomic_DNA"/>
</dbReference>
<evidence type="ECO:0000256" key="6">
    <source>
        <dbReference type="ARBA" id="ARBA00012161"/>
    </source>
</evidence>
<evidence type="ECO:0000256" key="5">
    <source>
        <dbReference type="ARBA" id="ARBA00010774"/>
    </source>
</evidence>
<dbReference type="SMART" id="SM00369">
    <property type="entry name" value="LRR_TYP"/>
    <property type="match status" value="3"/>
</dbReference>
<evidence type="ECO:0000256" key="16">
    <source>
        <dbReference type="ARBA" id="ARBA00023015"/>
    </source>
</evidence>
<evidence type="ECO:0000256" key="14">
    <source>
        <dbReference type="ARBA" id="ARBA00022842"/>
    </source>
</evidence>
<evidence type="ECO:0000256" key="4">
    <source>
        <dbReference type="ARBA" id="ARBA00004496"/>
    </source>
</evidence>
<dbReference type="Proteomes" id="UP001066276">
    <property type="component" value="Chromosome 7"/>
</dbReference>
<keyword evidence="9" id="KW-0540">Nuclease</keyword>
<dbReference type="Pfam" id="PF13855">
    <property type="entry name" value="LRR_8"/>
    <property type="match status" value="1"/>
</dbReference>
<evidence type="ECO:0000313" key="21">
    <source>
        <dbReference type="EMBL" id="KAJ1127563.1"/>
    </source>
</evidence>
<keyword evidence="16" id="KW-0805">Transcription regulation</keyword>
<dbReference type="GO" id="GO:0005829">
    <property type="term" value="C:cytosol"/>
    <property type="evidence" value="ECO:0007669"/>
    <property type="project" value="UniProtKB-ARBA"/>
</dbReference>
<dbReference type="EC" id="3.1.13.4" evidence="6"/>